<gene>
    <name evidence="2" type="ORF">ElyMa_001177600</name>
</gene>
<sequence>MMTRMRVVNRKMKSTQAMKIVMRMGVGIKMWVVVMKRIGYDDKDGDNEKVDGDENSDEALDNGGNCDGEKYDDDIGEDGYVYEDCGENS</sequence>
<reference evidence="2 3" key="1">
    <citation type="journal article" date="2021" name="Elife">
        <title>Chloroplast acquisition without the gene transfer in kleptoplastic sea slugs, Plakobranchus ocellatus.</title>
        <authorList>
            <person name="Maeda T."/>
            <person name="Takahashi S."/>
            <person name="Yoshida T."/>
            <person name="Shimamura S."/>
            <person name="Takaki Y."/>
            <person name="Nagai Y."/>
            <person name="Toyoda A."/>
            <person name="Suzuki Y."/>
            <person name="Arimoto A."/>
            <person name="Ishii H."/>
            <person name="Satoh N."/>
            <person name="Nishiyama T."/>
            <person name="Hasebe M."/>
            <person name="Maruyama T."/>
            <person name="Minagawa J."/>
            <person name="Obokata J."/>
            <person name="Shigenobu S."/>
        </authorList>
    </citation>
    <scope>NUCLEOTIDE SEQUENCE [LARGE SCALE GENOMIC DNA]</scope>
</reference>
<feature type="region of interest" description="Disordered" evidence="1">
    <location>
        <begin position="41"/>
        <end position="75"/>
    </location>
</feature>
<dbReference type="AlphaFoldDB" id="A0AAV4I4E3"/>
<evidence type="ECO:0000256" key="1">
    <source>
        <dbReference type="SAM" id="MobiDB-lite"/>
    </source>
</evidence>
<protein>
    <submittedName>
        <fullName evidence="2">Uncharacterized protein</fullName>
    </submittedName>
</protein>
<comment type="caution">
    <text evidence="2">The sequence shown here is derived from an EMBL/GenBank/DDBJ whole genome shotgun (WGS) entry which is preliminary data.</text>
</comment>
<evidence type="ECO:0000313" key="3">
    <source>
        <dbReference type="Proteomes" id="UP000762676"/>
    </source>
</evidence>
<dbReference type="EMBL" id="BMAT01002307">
    <property type="protein sequence ID" value="GFS04486.1"/>
    <property type="molecule type" value="Genomic_DNA"/>
</dbReference>
<accession>A0AAV4I4E3</accession>
<proteinExistence type="predicted"/>
<evidence type="ECO:0000313" key="2">
    <source>
        <dbReference type="EMBL" id="GFS04486.1"/>
    </source>
</evidence>
<organism evidence="2 3">
    <name type="scientific">Elysia marginata</name>
    <dbReference type="NCBI Taxonomy" id="1093978"/>
    <lineage>
        <taxon>Eukaryota</taxon>
        <taxon>Metazoa</taxon>
        <taxon>Spiralia</taxon>
        <taxon>Lophotrochozoa</taxon>
        <taxon>Mollusca</taxon>
        <taxon>Gastropoda</taxon>
        <taxon>Heterobranchia</taxon>
        <taxon>Euthyneura</taxon>
        <taxon>Panpulmonata</taxon>
        <taxon>Sacoglossa</taxon>
        <taxon>Placobranchoidea</taxon>
        <taxon>Plakobranchidae</taxon>
        <taxon>Elysia</taxon>
    </lineage>
</organism>
<dbReference type="Proteomes" id="UP000762676">
    <property type="component" value="Unassembled WGS sequence"/>
</dbReference>
<keyword evidence="3" id="KW-1185">Reference proteome</keyword>
<name>A0AAV4I4E3_9GAST</name>
<feature type="compositionally biased region" description="Basic and acidic residues" evidence="1">
    <location>
        <begin position="41"/>
        <end position="52"/>
    </location>
</feature>